<name>A0A834ZQU1_TETSI</name>
<evidence type="ECO:0000256" key="4">
    <source>
        <dbReference type="ARBA" id="ARBA00023125"/>
    </source>
</evidence>
<dbReference type="GO" id="GO:0009734">
    <property type="term" value="P:auxin-activated signaling pathway"/>
    <property type="evidence" value="ECO:0007669"/>
    <property type="project" value="UniProtKB-KW"/>
</dbReference>
<evidence type="ECO:0000256" key="3">
    <source>
        <dbReference type="ARBA" id="ARBA00023015"/>
    </source>
</evidence>
<dbReference type="PANTHER" id="PTHR31384:SF94">
    <property type="entry name" value="AUXIN RESPONSE FACTOR 17"/>
    <property type="match status" value="1"/>
</dbReference>
<feature type="domain" description="TF-B3" evidence="10">
    <location>
        <begin position="114"/>
        <end position="216"/>
    </location>
</feature>
<evidence type="ECO:0000256" key="9">
    <source>
        <dbReference type="SAM" id="MobiDB-lite"/>
    </source>
</evidence>
<keyword evidence="12" id="KW-1185">Reference proteome</keyword>
<dbReference type="PROSITE" id="PS50863">
    <property type="entry name" value="B3"/>
    <property type="match status" value="1"/>
</dbReference>
<dbReference type="InterPro" id="IPR044835">
    <property type="entry name" value="ARF_plant"/>
</dbReference>
<evidence type="ECO:0000256" key="6">
    <source>
        <dbReference type="ARBA" id="ARBA00023242"/>
    </source>
</evidence>
<dbReference type="Proteomes" id="UP000655225">
    <property type="component" value="Unassembled WGS sequence"/>
</dbReference>
<dbReference type="Gene3D" id="2.30.30.1040">
    <property type="match status" value="1"/>
</dbReference>
<keyword evidence="5 8" id="KW-0804">Transcription</keyword>
<dbReference type="InterPro" id="IPR003340">
    <property type="entry name" value="B3_DNA-bd"/>
</dbReference>
<evidence type="ECO:0000256" key="8">
    <source>
        <dbReference type="RuleBase" id="RU004561"/>
    </source>
</evidence>
<dbReference type="OMA" id="VGCKEDD"/>
<dbReference type="Gene3D" id="2.40.330.10">
    <property type="entry name" value="DNA-binding pseudobarrel domain"/>
    <property type="match status" value="1"/>
</dbReference>
<evidence type="ECO:0000256" key="2">
    <source>
        <dbReference type="ARBA" id="ARBA00007853"/>
    </source>
</evidence>
<dbReference type="SMART" id="SM01019">
    <property type="entry name" value="B3"/>
    <property type="match status" value="1"/>
</dbReference>
<sequence>MASSVAKEPSSVLDPDIWKACAGKSVQIPAVNSRVYYFPQGHAEHSSSTLDLSSLFCSKPSVLCRVVSIQFLADPGSDEVFAKICLEPDAGGFYTFQAPIGVISDEEGENVVSFVKVLTPSDANNGGGFSVPKFCADLIFPPLNFKADPPLQTLSLIDVHGVVWKFRHIYRGTPRRHLLTTGWTKFVNHKMLVAGDSVVFMKNRSGELFVGIRRAKQSRGIGDCGAWNCEIAGVAVNVEKGFGSGDNFSRGSRSRVSAESIVGAAELAAANKPFDVVYYPRIGSPDFMVKAEMVRDSLRIVWKEGMRVKMAIETEDSSKLNWYQGEVSSVMVPRHGPWHGSPWGMLQQSKDEATNSEAVGMEFPLGEELEVQGGGQPPLPIGPSLVLPEAPAETVSADTAIYLMAQISEVEAGWMGMYFVSCRMTLMRIKVTWDAPDVMQHIKSVSPWQVELIPPSPFLPTKKLKVCHNRQLLTDGKGDLLIPMTGLINSTIGNLSPSLSNFKTFPAGMQGARHDPSCISSLSNFVVDYTHHMNADNISDDNMAQKLNSVPTELNIGSTSQSDYSSPQSQISVHFFGTEPFGNRTCSSSTKAGIRPFQLFGKVIQMECPVESVFDNVGCKEDDGSKGSKVDEENGFHDVGCKEDDGSKGSKENEDEKLNKYRYFRIGFIVMNCLCQFSEVGIELPGLDTYNFRAIKHQMSVFKIDDWQNISSI</sequence>
<comment type="similarity">
    <text evidence="2 8">Belongs to the ARF family.</text>
</comment>
<comment type="subcellular location">
    <subcellularLocation>
        <location evidence="1 8">Nucleus</location>
    </subcellularLocation>
</comment>
<dbReference type="Pfam" id="PF06507">
    <property type="entry name" value="ARF_AD"/>
    <property type="match status" value="1"/>
</dbReference>
<dbReference type="GO" id="GO:0005634">
    <property type="term" value="C:nucleus"/>
    <property type="evidence" value="ECO:0007669"/>
    <property type="project" value="UniProtKB-SubCell"/>
</dbReference>
<evidence type="ECO:0000256" key="1">
    <source>
        <dbReference type="ARBA" id="ARBA00004123"/>
    </source>
</evidence>
<protein>
    <recommendedName>
        <fullName evidence="8">Auxin response factor</fullName>
    </recommendedName>
</protein>
<evidence type="ECO:0000313" key="11">
    <source>
        <dbReference type="EMBL" id="KAF8411830.1"/>
    </source>
</evidence>
<gene>
    <name evidence="11" type="ORF">HHK36_004389</name>
</gene>
<comment type="function">
    <text evidence="8">Auxin response factors (ARFs) are transcriptional factors that bind specifically to the DNA sequence 5'-TGTCTC-3' found in the auxin-responsive promoter elements (AuxREs).</text>
</comment>
<comment type="subunit">
    <text evidence="8">Homodimers and heterodimers.</text>
</comment>
<dbReference type="GO" id="GO:0006355">
    <property type="term" value="P:regulation of DNA-templated transcription"/>
    <property type="evidence" value="ECO:0007669"/>
    <property type="project" value="InterPro"/>
</dbReference>
<keyword evidence="6 8" id="KW-0539">Nucleus</keyword>
<dbReference type="PANTHER" id="PTHR31384">
    <property type="entry name" value="AUXIN RESPONSE FACTOR 4-RELATED"/>
    <property type="match status" value="1"/>
</dbReference>
<keyword evidence="7 8" id="KW-0927">Auxin signaling pathway</keyword>
<keyword evidence="3 8" id="KW-0805">Transcription regulation</keyword>
<dbReference type="EMBL" id="JABCRI010000002">
    <property type="protein sequence ID" value="KAF8411830.1"/>
    <property type="molecule type" value="Genomic_DNA"/>
</dbReference>
<comment type="caution">
    <text evidence="11">The sequence shown here is derived from an EMBL/GenBank/DDBJ whole genome shotgun (WGS) entry which is preliminary data.</text>
</comment>
<evidence type="ECO:0000256" key="7">
    <source>
        <dbReference type="ARBA" id="ARBA00023294"/>
    </source>
</evidence>
<dbReference type="SUPFAM" id="SSF101936">
    <property type="entry name" value="DNA-binding pseudobarrel domain"/>
    <property type="match status" value="1"/>
</dbReference>
<proteinExistence type="inferred from homology"/>
<evidence type="ECO:0000259" key="10">
    <source>
        <dbReference type="PROSITE" id="PS50863"/>
    </source>
</evidence>
<accession>A0A834ZQU1</accession>
<dbReference type="FunFam" id="2.40.330.10:FF:000001">
    <property type="entry name" value="Auxin response factor"/>
    <property type="match status" value="1"/>
</dbReference>
<reference evidence="11 12" key="1">
    <citation type="submission" date="2020-04" db="EMBL/GenBank/DDBJ databases">
        <title>Plant Genome Project.</title>
        <authorList>
            <person name="Zhang R.-G."/>
        </authorList>
    </citation>
    <scope>NUCLEOTIDE SEQUENCE [LARGE SCALE GENOMIC DNA]</scope>
    <source>
        <strain evidence="11">YNK0</strain>
        <tissue evidence="11">Leaf</tissue>
    </source>
</reference>
<dbReference type="InterPro" id="IPR015300">
    <property type="entry name" value="DNA-bd_pseudobarrel_sf"/>
</dbReference>
<dbReference type="OrthoDB" id="1414159at2759"/>
<dbReference type="Pfam" id="PF02362">
    <property type="entry name" value="B3"/>
    <property type="match status" value="1"/>
</dbReference>
<feature type="region of interest" description="Disordered" evidence="9">
    <location>
        <begin position="622"/>
        <end position="653"/>
    </location>
</feature>
<evidence type="ECO:0000256" key="5">
    <source>
        <dbReference type="ARBA" id="ARBA00023163"/>
    </source>
</evidence>
<organism evidence="11 12">
    <name type="scientific">Tetracentron sinense</name>
    <name type="common">Spur-leaf</name>
    <dbReference type="NCBI Taxonomy" id="13715"/>
    <lineage>
        <taxon>Eukaryota</taxon>
        <taxon>Viridiplantae</taxon>
        <taxon>Streptophyta</taxon>
        <taxon>Embryophyta</taxon>
        <taxon>Tracheophyta</taxon>
        <taxon>Spermatophyta</taxon>
        <taxon>Magnoliopsida</taxon>
        <taxon>Trochodendrales</taxon>
        <taxon>Trochodendraceae</taxon>
        <taxon>Tetracentron</taxon>
    </lineage>
</organism>
<dbReference type="InterPro" id="IPR010525">
    <property type="entry name" value="ARF_dom"/>
</dbReference>
<keyword evidence="4 8" id="KW-0238">DNA-binding</keyword>
<dbReference type="CDD" id="cd10017">
    <property type="entry name" value="B3_DNA"/>
    <property type="match status" value="1"/>
</dbReference>
<evidence type="ECO:0000313" key="12">
    <source>
        <dbReference type="Proteomes" id="UP000655225"/>
    </source>
</evidence>
<dbReference type="GO" id="GO:0003677">
    <property type="term" value="F:DNA binding"/>
    <property type="evidence" value="ECO:0007669"/>
    <property type="project" value="UniProtKB-KW"/>
</dbReference>
<dbReference type="AlphaFoldDB" id="A0A834ZQU1"/>